<protein>
    <recommendedName>
        <fullName evidence="3">Reverse transcriptase</fullName>
    </recommendedName>
</protein>
<sequence length="248" mass="27924">MTAQPTTEVSPFNTQLLQGPDLTNSLIGVLTRFRQDQVALMSDIEGMFSQVLVPRDDRDLLRLLWWDNGDIKKPLTEYRMKVHVFGAVSSPSCANYALKKTADDHAESEEIAHIIHRNFYVDDCLCSTPLVSKAVQLVKGLTKTCSKGGFHLTKLVSNKKEVLEIIPKDERGRNWKDLNIDGEKLAVERALGIMWSIEDDEFGYKIEMRDRPPTRGGILSTSALSSTPWDVSQQLCFQPSNYCKPHVG</sequence>
<evidence type="ECO:0008006" key="3">
    <source>
        <dbReference type="Google" id="ProtNLM"/>
    </source>
</evidence>
<reference evidence="1" key="1">
    <citation type="submission" date="2022-11" db="UniProtKB">
        <authorList>
            <consortium name="EnsemblMetazoa"/>
        </authorList>
    </citation>
    <scope>IDENTIFICATION</scope>
</reference>
<dbReference type="OMA" id="CEAHTIE"/>
<dbReference type="Proteomes" id="UP000887568">
    <property type="component" value="Unplaced"/>
</dbReference>
<dbReference type="PANTHER" id="PTHR47331:SF1">
    <property type="entry name" value="GAG-LIKE PROTEIN"/>
    <property type="match status" value="1"/>
</dbReference>
<dbReference type="RefSeq" id="XP_038073045.1">
    <property type="nucleotide sequence ID" value="XM_038217117.1"/>
</dbReference>
<dbReference type="AlphaFoldDB" id="A0A914BB28"/>
<evidence type="ECO:0000313" key="1">
    <source>
        <dbReference type="EnsemblMetazoa" id="XP_038073045.1"/>
    </source>
</evidence>
<dbReference type="SUPFAM" id="SSF56672">
    <property type="entry name" value="DNA/RNA polymerases"/>
    <property type="match status" value="1"/>
</dbReference>
<organism evidence="1 2">
    <name type="scientific">Patiria miniata</name>
    <name type="common">Bat star</name>
    <name type="synonym">Asterina miniata</name>
    <dbReference type="NCBI Taxonomy" id="46514"/>
    <lineage>
        <taxon>Eukaryota</taxon>
        <taxon>Metazoa</taxon>
        <taxon>Echinodermata</taxon>
        <taxon>Eleutherozoa</taxon>
        <taxon>Asterozoa</taxon>
        <taxon>Asteroidea</taxon>
        <taxon>Valvatacea</taxon>
        <taxon>Valvatida</taxon>
        <taxon>Asterinidae</taxon>
        <taxon>Patiria</taxon>
    </lineage>
</organism>
<proteinExistence type="predicted"/>
<dbReference type="GeneID" id="119741365"/>
<name>A0A914BB28_PATMI</name>
<dbReference type="InterPro" id="IPR043502">
    <property type="entry name" value="DNA/RNA_pol_sf"/>
</dbReference>
<evidence type="ECO:0000313" key="2">
    <source>
        <dbReference type="Proteomes" id="UP000887568"/>
    </source>
</evidence>
<keyword evidence="2" id="KW-1185">Reference proteome</keyword>
<accession>A0A914BB28</accession>
<dbReference type="PANTHER" id="PTHR47331">
    <property type="entry name" value="PHD-TYPE DOMAIN-CONTAINING PROTEIN"/>
    <property type="match status" value="1"/>
</dbReference>
<dbReference type="EnsemblMetazoa" id="XM_038217117.1">
    <property type="protein sequence ID" value="XP_038073045.1"/>
    <property type="gene ID" value="LOC119741365"/>
</dbReference>
<dbReference type="OrthoDB" id="5984724at2759"/>